<proteinExistence type="predicted"/>
<dbReference type="AlphaFoldDB" id="A0A816HHT6"/>
<name>A0A816HHT6_ADIRI</name>
<feature type="non-terminal residue" evidence="1">
    <location>
        <position position="59"/>
    </location>
</feature>
<keyword evidence="2" id="KW-1185">Reference proteome</keyword>
<gene>
    <name evidence="1" type="ORF">XAT740_LOCUS62886</name>
</gene>
<accession>A0A816HHT6</accession>
<evidence type="ECO:0000313" key="2">
    <source>
        <dbReference type="Proteomes" id="UP000663828"/>
    </source>
</evidence>
<organism evidence="1 2">
    <name type="scientific">Adineta ricciae</name>
    <name type="common">Rotifer</name>
    <dbReference type="NCBI Taxonomy" id="249248"/>
    <lineage>
        <taxon>Eukaryota</taxon>
        <taxon>Metazoa</taxon>
        <taxon>Spiralia</taxon>
        <taxon>Gnathifera</taxon>
        <taxon>Rotifera</taxon>
        <taxon>Eurotatoria</taxon>
        <taxon>Bdelloidea</taxon>
        <taxon>Adinetida</taxon>
        <taxon>Adinetidae</taxon>
        <taxon>Adineta</taxon>
    </lineage>
</organism>
<dbReference type="Proteomes" id="UP000663828">
    <property type="component" value="Unassembled WGS sequence"/>
</dbReference>
<sequence length="59" mass="6488">MSGTMTTNSSSFILPTTDASAIDYTEIDQAINLWSDIFPMIEKQIATLTSVAQEMQECP</sequence>
<comment type="caution">
    <text evidence="1">The sequence shown here is derived from an EMBL/GenBank/DDBJ whole genome shotgun (WGS) entry which is preliminary data.</text>
</comment>
<protein>
    <submittedName>
        <fullName evidence="1">Uncharacterized protein</fullName>
    </submittedName>
</protein>
<evidence type="ECO:0000313" key="1">
    <source>
        <dbReference type="EMBL" id="CAF1688506.1"/>
    </source>
</evidence>
<dbReference type="EMBL" id="CAJNOR010018385">
    <property type="protein sequence ID" value="CAF1688506.1"/>
    <property type="molecule type" value="Genomic_DNA"/>
</dbReference>
<reference evidence="1" key="1">
    <citation type="submission" date="2021-02" db="EMBL/GenBank/DDBJ databases">
        <authorList>
            <person name="Nowell W R."/>
        </authorList>
    </citation>
    <scope>NUCLEOTIDE SEQUENCE</scope>
</reference>